<protein>
    <recommendedName>
        <fullName evidence="4">DUF2178 domain-containing protein</fullName>
    </recommendedName>
</protein>
<evidence type="ECO:0000256" key="1">
    <source>
        <dbReference type="SAM" id="Phobius"/>
    </source>
</evidence>
<feature type="transmembrane region" description="Helical" evidence="1">
    <location>
        <begin position="6"/>
        <end position="25"/>
    </location>
</feature>
<evidence type="ECO:0000313" key="3">
    <source>
        <dbReference type="Proteomes" id="UP000711047"/>
    </source>
</evidence>
<proteinExistence type="predicted"/>
<sequence length="95" mass="10932">MSDWLIVLYFIVVVLAFVFQMVFQITEGKDERGQQILGFTMGLTFPMIIVGMAVLEMADHLSGLSKAQYHFWVILIISLTCIIQSIVIWNRHLKN</sequence>
<dbReference type="EMBL" id="JABMKX010000010">
    <property type="protein sequence ID" value="NQX47556.1"/>
    <property type="molecule type" value="Genomic_DNA"/>
</dbReference>
<dbReference type="RefSeq" id="WP_173136831.1">
    <property type="nucleotide sequence ID" value="NZ_JABMKX010000010.1"/>
</dbReference>
<comment type="caution">
    <text evidence="2">The sequence shown here is derived from an EMBL/GenBank/DDBJ whole genome shotgun (WGS) entry which is preliminary data.</text>
</comment>
<dbReference type="Proteomes" id="UP000711047">
    <property type="component" value="Unassembled WGS sequence"/>
</dbReference>
<accession>A0ABX2DVU9</accession>
<gene>
    <name evidence="2" type="ORF">HQN87_19660</name>
</gene>
<evidence type="ECO:0008006" key="4">
    <source>
        <dbReference type="Google" id="ProtNLM"/>
    </source>
</evidence>
<keyword evidence="1" id="KW-0812">Transmembrane</keyword>
<evidence type="ECO:0000313" key="2">
    <source>
        <dbReference type="EMBL" id="NQX47556.1"/>
    </source>
</evidence>
<keyword evidence="3" id="KW-1185">Reference proteome</keyword>
<feature type="transmembrane region" description="Helical" evidence="1">
    <location>
        <begin position="37"/>
        <end position="57"/>
    </location>
</feature>
<feature type="transmembrane region" description="Helical" evidence="1">
    <location>
        <begin position="69"/>
        <end position="89"/>
    </location>
</feature>
<name>A0ABX2DVU9_9BACL</name>
<keyword evidence="1" id="KW-0472">Membrane</keyword>
<keyword evidence="1" id="KW-1133">Transmembrane helix</keyword>
<organism evidence="2 3">
    <name type="scientific">Paenibacillus tritici</name>
    <dbReference type="NCBI Taxonomy" id="1873425"/>
    <lineage>
        <taxon>Bacteria</taxon>
        <taxon>Bacillati</taxon>
        <taxon>Bacillota</taxon>
        <taxon>Bacilli</taxon>
        <taxon>Bacillales</taxon>
        <taxon>Paenibacillaceae</taxon>
        <taxon>Paenibacillus</taxon>
    </lineage>
</organism>
<reference evidence="2 3" key="1">
    <citation type="submission" date="2020-05" db="EMBL/GenBank/DDBJ databases">
        <title>Paenibacillus glebae, sp. nov., Paenibacillus humi sp. nov., Paenibacillus pedi sp. nov., Paenibacillus terrestris sp. nov. and Paenibacillus terricola sp. nov., isolated from a forest top soil sample.</title>
        <authorList>
            <person name="Qi S."/>
            <person name="Carlier A."/>
            <person name="Cnockaert M."/>
            <person name="Vandamme P."/>
        </authorList>
    </citation>
    <scope>NUCLEOTIDE SEQUENCE [LARGE SCALE GENOMIC DNA]</scope>
    <source>
        <strain evidence="2 3">LMG 29502</strain>
    </source>
</reference>